<comment type="catalytic activity">
    <reaction evidence="1">
        <text>Preferential cleavage at the carboxyl of hydrophobic amino acids, but fails to cleave 15-Leu-|-Tyr-16, 16-Tyr-|-Leu-17 and 24-Phe-|-Phe-25 of insulin B chain. Activates trypsinogen, and degrades keratin.</text>
        <dbReference type="EC" id="3.4.23.24"/>
    </reaction>
</comment>
<evidence type="ECO:0000256" key="8">
    <source>
        <dbReference type="ARBA" id="ARBA00022750"/>
    </source>
</evidence>
<accession>A0A8X7NF31</accession>
<evidence type="ECO:0000256" key="12">
    <source>
        <dbReference type="PIRSR" id="PIRSR601461-1"/>
    </source>
</evidence>
<proteinExistence type="inferred from homology"/>
<evidence type="ECO:0000313" key="15">
    <source>
        <dbReference type="EMBL" id="KAF6044210.1"/>
    </source>
</evidence>
<dbReference type="Gene3D" id="2.40.70.10">
    <property type="entry name" value="Acid Proteases"/>
    <property type="match status" value="2"/>
</dbReference>
<dbReference type="FunFam" id="2.40.70.10:FF:000011">
    <property type="entry name" value="Aspartic protease"/>
    <property type="match status" value="1"/>
</dbReference>
<reference evidence="15" key="1">
    <citation type="submission" date="2020-03" db="EMBL/GenBank/DDBJ databases">
        <title>FDA dAtabase for Regulatory Grade micrObial Sequences (FDA-ARGOS): Supporting development and validation of Infectious Disease Dx tests.</title>
        <authorList>
            <person name="Campos J."/>
            <person name="Goldberg B."/>
            <person name="Tallon L."/>
            <person name="Sadzewicz L."/>
            <person name="Vavikolanu K."/>
            <person name="Mehta A."/>
            <person name="Aluvathingal J."/>
            <person name="Nadendla S."/>
            <person name="Nandy P."/>
            <person name="Geyer C."/>
            <person name="Yan Y."/>
            <person name="Sichtig H."/>
        </authorList>
    </citation>
    <scope>NUCLEOTIDE SEQUENCE [LARGE SCALE GENOMIC DNA]</scope>
    <source>
        <strain evidence="15">FDAARGOS_652</strain>
    </source>
</reference>
<feature type="active site" evidence="12">
    <location>
        <position position="262"/>
    </location>
</feature>
<dbReference type="InterPro" id="IPR001461">
    <property type="entry name" value="Aspartic_peptidase_A1"/>
</dbReference>
<keyword evidence="7 13" id="KW-0732">Signal</keyword>
<gene>
    <name evidence="15" type="ORF">FOB60_005303</name>
</gene>
<comment type="similarity">
    <text evidence="3">Belongs to the peptidase A1 family.</text>
</comment>
<dbReference type="PANTHER" id="PTHR47966">
    <property type="entry name" value="BETA-SITE APP-CLEAVING ENZYME, ISOFORM A-RELATED"/>
    <property type="match status" value="1"/>
</dbReference>
<dbReference type="PROSITE" id="PS51767">
    <property type="entry name" value="PEPTIDASE_A1"/>
    <property type="match status" value="1"/>
</dbReference>
<evidence type="ECO:0000256" key="2">
    <source>
        <dbReference type="ARBA" id="ARBA00004613"/>
    </source>
</evidence>
<sequence length="387" mass="42264">MVLLYQVALIALSCAHICNGAAIKKKSNKFVQFEFDVTRNDGPITIDKRGYVSSSLRNEKTYYGIELELGSSKAKNNVLFDTGSSDLWVIDKQADCVEVECKQYGTYSLQDSTTGEDLNEAFSIHYADDSSANGTFVKDTVTIGNISVQSQQFAVANSSSSDVGVLGIGFTQLERTKDHSTYDNLPITLKKQGFIGKVAYSLYLNSPSSKKGSILFGGVDHAKYHGELIDVPIVSNDSLDIGLESVAVNGHTIQTSTSSLLDSGTTWSYLPENVIKAIAIQIKGKFVDSLGAYVADCHHQYVNLTFNFANNAKVEAPISSFLVPITTFENSKRSSSDNCVLAIFDDYGSSTLGDNFLQNAYMKYDLEERKVGIATVKYTNESSIEEL</sequence>
<dbReference type="InterPro" id="IPR021109">
    <property type="entry name" value="Peptidase_aspartic_dom_sf"/>
</dbReference>
<keyword evidence="5" id="KW-0964">Secreted</keyword>
<dbReference type="Proteomes" id="UP000590412">
    <property type="component" value="Unassembled WGS sequence"/>
</dbReference>
<evidence type="ECO:0000256" key="10">
    <source>
        <dbReference type="ARBA" id="ARBA00023145"/>
    </source>
</evidence>
<evidence type="ECO:0000256" key="4">
    <source>
        <dbReference type="ARBA" id="ARBA00013207"/>
    </source>
</evidence>
<dbReference type="CDD" id="cd05474">
    <property type="entry name" value="SAP_like"/>
    <property type="match status" value="1"/>
</dbReference>
<dbReference type="GO" id="GO:0004190">
    <property type="term" value="F:aspartic-type endopeptidase activity"/>
    <property type="evidence" value="ECO:0007669"/>
    <property type="project" value="UniProtKB-KW"/>
</dbReference>
<feature type="signal peptide" evidence="13">
    <location>
        <begin position="1"/>
        <end position="20"/>
    </location>
</feature>
<dbReference type="AlphaFoldDB" id="A0A8X7NF31"/>
<dbReference type="InterPro" id="IPR033876">
    <property type="entry name" value="SAP-like"/>
</dbReference>
<dbReference type="Pfam" id="PF00026">
    <property type="entry name" value="Asp"/>
    <property type="match status" value="1"/>
</dbReference>
<keyword evidence="11" id="KW-1015">Disulfide bond</keyword>
<name>A0A8X7NF31_CANPA</name>
<feature type="active site" evidence="12">
    <location>
        <position position="81"/>
    </location>
</feature>
<keyword evidence="9" id="KW-0378">Hydrolase</keyword>
<evidence type="ECO:0000259" key="14">
    <source>
        <dbReference type="PROSITE" id="PS51767"/>
    </source>
</evidence>
<dbReference type="PRINTS" id="PR00792">
    <property type="entry name" value="PEPSIN"/>
</dbReference>
<comment type="caution">
    <text evidence="15">The sequence shown here is derived from an EMBL/GenBank/DDBJ whole genome shotgun (WGS) entry which is preliminary data.</text>
</comment>
<dbReference type="EC" id="3.4.23.24" evidence="4"/>
<evidence type="ECO:0000256" key="5">
    <source>
        <dbReference type="ARBA" id="ARBA00022525"/>
    </source>
</evidence>
<keyword evidence="10" id="KW-0865">Zymogen</keyword>
<evidence type="ECO:0000256" key="7">
    <source>
        <dbReference type="ARBA" id="ARBA00022729"/>
    </source>
</evidence>
<evidence type="ECO:0000256" key="1">
    <source>
        <dbReference type="ARBA" id="ARBA00001675"/>
    </source>
</evidence>
<feature type="domain" description="Peptidase A1" evidence="14">
    <location>
        <begin position="63"/>
        <end position="374"/>
    </location>
</feature>
<keyword evidence="6 15" id="KW-0645">Protease</keyword>
<feature type="chain" id="PRO_5044694493" description="candidapepsin" evidence="13">
    <location>
        <begin position="21"/>
        <end position="387"/>
    </location>
</feature>
<dbReference type="SUPFAM" id="SSF50630">
    <property type="entry name" value="Acid proteases"/>
    <property type="match status" value="1"/>
</dbReference>
<dbReference type="GO" id="GO:0005576">
    <property type="term" value="C:extracellular region"/>
    <property type="evidence" value="ECO:0007669"/>
    <property type="project" value="UniProtKB-SubCell"/>
</dbReference>
<dbReference type="PANTHER" id="PTHR47966:SF65">
    <property type="entry name" value="ASPARTIC-TYPE ENDOPEPTIDASE"/>
    <property type="match status" value="1"/>
</dbReference>
<keyword evidence="8" id="KW-0064">Aspartyl protease</keyword>
<evidence type="ECO:0000256" key="9">
    <source>
        <dbReference type="ARBA" id="ARBA00022801"/>
    </source>
</evidence>
<evidence type="ECO:0000256" key="6">
    <source>
        <dbReference type="ARBA" id="ARBA00022670"/>
    </source>
</evidence>
<protein>
    <recommendedName>
        <fullName evidence="4">candidapepsin</fullName>
        <ecNumber evidence="4">3.4.23.24</ecNumber>
    </recommendedName>
</protein>
<evidence type="ECO:0000256" key="11">
    <source>
        <dbReference type="ARBA" id="ARBA00023157"/>
    </source>
</evidence>
<dbReference type="InterPro" id="IPR033121">
    <property type="entry name" value="PEPTIDASE_A1"/>
</dbReference>
<dbReference type="EMBL" id="JABWAB010000011">
    <property type="protein sequence ID" value="KAF6044210.1"/>
    <property type="molecule type" value="Genomic_DNA"/>
</dbReference>
<comment type="subcellular location">
    <subcellularLocation>
        <location evidence="2">Secreted</location>
    </subcellularLocation>
</comment>
<evidence type="ECO:0000313" key="16">
    <source>
        <dbReference type="Proteomes" id="UP000590412"/>
    </source>
</evidence>
<evidence type="ECO:0000256" key="3">
    <source>
        <dbReference type="ARBA" id="ARBA00007447"/>
    </source>
</evidence>
<organism evidence="15 16">
    <name type="scientific">Candida parapsilosis</name>
    <name type="common">Yeast</name>
    <dbReference type="NCBI Taxonomy" id="5480"/>
    <lineage>
        <taxon>Eukaryota</taxon>
        <taxon>Fungi</taxon>
        <taxon>Dikarya</taxon>
        <taxon>Ascomycota</taxon>
        <taxon>Saccharomycotina</taxon>
        <taxon>Pichiomycetes</taxon>
        <taxon>Debaryomycetaceae</taxon>
        <taxon>Candida/Lodderomyces clade</taxon>
        <taxon>Candida</taxon>
    </lineage>
</organism>
<evidence type="ECO:0000256" key="13">
    <source>
        <dbReference type="SAM" id="SignalP"/>
    </source>
</evidence>
<dbReference type="GO" id="GO:0006508">
    <property type="term" value="P:proteolysis"/>
    <property type="evidence" value="ECO:0007669"/>
    <property type="project" value="UniProtKB-KW"/>
</dbReference>